<dbReference type="EMBL" id="FMJD01000003">
    <property type="protein sequence ID" value="SCM73403.1"/>
    <property type="molecule type" value="Genomic_DNA"/>
</dbReference>
<sequence>MLALEFGHQDIDALGRGLSSAGKSIAVKSMARAMRRMTTMARTRVVREGANRTDMPVGKVRAITTAHFNAGGNSIEVVERSGWIALAKLSPRATRKGVTIPGRGSYNHAFIAMMKSGHYGVFRRVTGEDMDPRHAMEKYGRAKKQAIRELFGANPAHDVTNNPDEYLAVMAELIETQLAPRYIHELDRMLAAL</sequence>
<protein>
    <submittedName>
        <fullName evidence="1">Putative Prophage LambdaW5, minor tail protein Z</fullName>
    </submittedName>
</protein>
<dbReference type="AlphaFoldDB" id="A0A212L755"/>
<reference evidence="1" key="1">
    <citation type="submission" date="2016-08" db="EMBL/GenBank/DDBJ databases">
        <authorList>
            <person name="Seilhamer J.J."/>
        </authorList>
    </citation>
    <scope>NUCLEOTIDE SEQUENCE</scope>
    <source>
        <strain evidence="1">86</strain>
    </source>
</reference>
<gene>
    <name evidence="1" type="ORF">KL86PLE_110053</name>
</gene>
<evidence type="ECO:0000313" key="1">
    <source>
        <dbReference type="EMBL" id="SCM73403.1"/>
    </source>
</evidence>
<accession>A0A212L755</accession>
<proteinExistence type="predicted"/>
<organism evidence="1">
    <name type="scientific">uncultured Pleomorphomonas sp</name>
    <dbReference type="NCBI Taxonomy" id="442121"/>
    <lineage>
        <taxon>Bacteria</taxon>
        <taxon>Pseudomonadati</taxon>
        <taxon>Pseudomonadota</taxon>
        <taxon>Alphaproteobacteria</taxon>
        <taxon>Hyphomicrobiales</taxon>
        <taxon>Pleomorphomonadaceae</taxon>
        <taxon>Pleomorphomonas</taxon>
        <taxon>environmental samples</taxon>
    </lineage>
</organism>
<name>A0A212L755_9HYPH</name>